<accession>A0A1W0WGJ7</accession>
<organism evidence="5 6">
    <name type="scientific">Hypsibius exemplaris</name>
    <name type="common">Freshwater tardigrade</name>
    <dbReference type="NCBI Taxonomy" id="2072580"/>
    <lineage>
        <taxon>Eukaryota</taxon>
        <taxon>Metazoa</taxon>
        <taxon>Ecdysozoa</taxon>
        <taxon>Tardigrada</taxon>
        <taxon>Eutardigrada</taxon>
        <taxon>Parachela</taxon>
        <taxon>Hypsibioidea</taxon>
        <taxon>Hypsibiidae</taxon>
        <taxon>Hypsibius</taxon>
    </lineage>
</organism>
<dbReference type="GO" id="GO:0006082">
    <property type="term" value="P:organic acid metabolic process"/>
    <property type="evidence" value="ECO:0007669"/>
    <property type="project" value="TreeGrafter"/>
</dbReference>
<reference evidence="6" key="1">
    <citation type="submission" date="2017-01" db="EMBL/GenBank/DDBJ databases">
        <title>Comparative genomics of anhydrobiosis in the tardigrade Hypsibius dujardini.</title>
        <authorList>
            <person name="Yoshida Y."/>
            <person name="Koutsovoulos G."/>
            <person name="Laetsch D."/>
            <person name="Stevens L."/>
            <person name="Kumar S."/>
            <person name="Horikawa D."/>
            <person name="Ishino K."/>
            <person name="Komine S."/>
            <person name="Tomita M."/>
            <person name="Blaxter M."/>
            <person name="Arakawa K."/>
        </authorList>
    </citation>
    <scope>NUCLEOTIDE SEQUENCE [LARGE SCALE GENOMIC DNA]</scope>
    <source>
        <strain evidence="6">Z151</strain>
    </source>
</reference>
<keyword evidence="2" id="KW-0479">Metal-binding</keyword>
<dbReference type="PANTHER" id="PTHR24300:SF375">
    <property type="entry name" value="CYTOCHROME P450 FAMILY"/>
    <property type="match status" value="1"/>
</dbReference>
<gene>
    <name evidence="5" type="ORF">BV898_11443</name>
</gene>
<keyword evidence="4" id="KW-0560">Oxidoreductase</keyword>
<comment type="similarity">
    <text evidence="1">Belongs to the cytochrome P450 family.</text>
</comment>
<keyword evidence="6" id="KW-1185">Reference proteome</keyword>
<keyword evidence="3" id="KW-0408">Iron</keyword>
<evidence type="ECO:0000313" key="6">
    <source>
        <dbReference type="Proteomes" id="UP000192578"/>
    </source>
</evidence>
<dbReference type="Proteomes" id="UP000192578">
    <property type="component" value="Unassembled WGS sequence"/>
</dbReference>
<evidence type="ECO:0000256" key="4">
    <source>
        <dbReference type="ARBA" id="ARBA00023033"/>
    </source>
</evidence>
<dbReference type="AlphaFoldDB" id="A0A1W0WGJ7"/>
<evidence type="ECO:0000256" key="2">
    <source>
        <dbReference type="ARBA" id="ARBA00022723"/>
    </source>
</evidence>
<evidence type="ECO:0000256" key="1">
    <source>
        <dbReference type="ARBA" id="ARBA00010617"/>
    </source>
</evidence>
<dbReference type="InterPro" id="IPR036396">
    <property type="entry name" value="Cyt_P450_sf"/>
</dbReference>
<dbReference type="GO" id="GO:0016712">
    <property type="term" value="F:oxidoreductase activity, acting on paired donors, with incorporation or reduction of molecular oxygen, reduced flavin or flavoprotein as one donor, and incorporation of one atom of oxygen"/>
    <property type="evidence" value="ECO:0007669"/>
    <property type="project" value="TreeGrafter"/>
</dbReference>
<name>A0A1W0WGJ7_HYPEX</name>
<keyword evidence="4" id="KW-0503">Monooxygenase</keyword>
<comment type="caution">
    <text evidence="5">The sequence shown here is derived from an EMBL/GenBank/DDBJ whole genome shotgun (WGS) entry which is preliminary data.</text>
</comment>
<dbReference type="Pfam" id="PF00067">
    <property type="entry name" value="p450"/>
    <property type="match status" value="1"/>
</dbReference>
<dbReference type="InterPro" id="IPR050182">
    <property type="entry name" value="Cytochrome_P450_fam2"/>
</dbReference>
<protein>
    <submittedName>
        <fullName evidence="5">Cytochrome P450 2G1</fullName>
    </submittedName>
</protein>
<evidence type="ECO:0000313" key="5">
    <source>
        <dbReference type="EMBL" id="OQV14324.1"/>
    </source>
</evidence>
<dbReference type="GO" id="GO:0020037">
    <property type="term" value="F:heme binding"/>
    <property type="evidence" value="ECO:0007669"/>
    <property type="project" value="InterPro"/>
</dbReference>
<sequence>MATLYLGSRPVVFVKDLETIKKMAHADEYTGRPLSVRDDFFQRKGLIFTDGDEAWTKEGRFALTTLRNFGMGKTWLQDLIVEEAQELVADLRNTLAKPVNPMQYLSSTIANVVCAISLGKRFSHEDENSPRLSTLISETVKPPRRTFWWSTFPSCVLCPSHGSVNAIRPG</sequence>
<dbReference type="GO" id="GO:0005506">
    <property type="term" value="F:iron ion binding"/>
    <property type="evidence" value="ECO:0007669"/>
    <property type="project" value="InterPro"/>
</dbReference>
<dbReference type="GO" id="GO:0006805">
    <property type="term" value="P:xenobiotic metabolic process"/>
    <property type="evidence" value="ECO:0007669"/>
    <property type="project" value="TreeGrafter"/>
</dbReference>
<dbReference type="OrthoDB" id="1055148at2759"/>
<dbReference type="Gene3D" id="1.10.630.10">
    <property type="entry name" value="Cytochrome P450"/>
    <property type="match status" value="1"/>
</dbReference>
<dbReference type="EMBL" id="MTYJ01000106">
    <property type="protein sequence ID" value="OQV14324.1"/>
    <property type="molecule type" value="Genomic_DNA"/>
</dbReference>
<dbReference type="PANTHER" id="PTHR24300">
    <property type="entry name" value="CYTOCHROME P450 508A4-RELATED"/>
    <property type="match status" value="1"/>
</dbReference>
<dbReference type="GO" id="GO:0005737">
    <property type="term" value="C:cytoplasm"/>
    <property type="evidence" value="ECO:0007669"/>
    <property type="project" value="TreeGrafter"/>
</dbReference>
<dbReference type="InterPro" id="IPR001128">
    <property type="entry name" value="Cyt_P450"/>
</dbReference>
<proteinExistence type="inferred from homology"/>
<dbReference type="SUPFAM" id="SSF48264">
    <property type="entry name" value="Cytochrome P450"/>
    <property type="match status" value="1"/>
</dbReference>
<evidence type="ECO:0000256" key="3">
    <source>
        <dbReference type="ARBA" id="ARBA00023004"/>
    </source>
</evidence>